<evidence type="ECO:0000313" key="2">
    <source>
        <dbReference type="Proteomes" id="UP000225108"/>
    </source>
</evidence>
<proteinExistence type="predicted"/>
<protein>
    <recommendedName>
        <fullName evidence="3">Asp23/Gls24 family envelope stress response protein</fullName>
    </recommendedName>
</protein>
<dbReference type="AlphaFoldDB" id="A0A2G3PQ35"/>
<evidence type="ECO:0000313" key="1">
    <source>
        <dbReference type="EMBL" id="PHV67870.1"/>
    </source>
</evidence>
<comment type="caution">
    <text evidence="1">The sequence shown here is derived from an EMBL/GenBank/DDBJ whole genome shotgun (WGS) entry which is preliminary data.</text>
</comment>
<dbReference type="EMBL" id="PEBD01000004">
    <property type="protein sequence ID" value="PHV67870.1"/>
    <property type="molecule type" value="Genomic_DNA"/>
</dbReference>
<accession>A0A2G3PQ35</accession>
<evidence type="ECO:0008006" key="3">
    <source>
        <dbReference type="Google" id="ProtNLM"/>
    </source>
</evidence>
<reference evidence="1 2" key="1">
    <citation type="submission" date="2017-10" db="EMBL/GenBank/DDBJ databases">
        <title>The draft genome sequence of Williamsia sp. BULT 1.1 isolated from the semi-arid grassland soils from South Africa.</title>
        <authorList>
            <person name="Kabwe M.H."/>
            <person name="Govender N."/>
            <person name="Mutseka Lunga P."/>
            <person name="Vikram S."/>
            <person name="Makhalanyane T.P."/>
        </authorList>
    </citation>
    <scope>NUCLEOTIDE SEQUENCE [LARGE SCALE GENOMIC DNA]</scope>
    <source>
        <strain evidence="1 2">BULT 1.1</strain>
    </source>
</reference>
<sequence length="112" mass="11508">MQSSQRSSASGRLGVEARQVADAVCEIDGVAGLYGGVFGEIATYLPGTRINGVALSDARGEVHIVATAGSDLLAVGARARDIAESITGKPVLVTIDDITTRDGTVAHRNELT</sequence>
<name>A0A2G3PQ35_WILMA</name>
<organism evidence="1 2">
    <name type="scientific">Williamsia marianensis</name>
    <dbReference type="NCBI Taxonomy" id="85044"/>
    <lineage>
        <taxon>Bacteria</taxon>
        <taxon>Bacillati</taxon>
        <taxon>Actinomycetota</taxon>
        <taxon>Actinomycetes</taxon>
        <taxon>Mycobacteriales</taxon>
        <taxon>Nocardiaceae</taxon>
        <taxon>Williamsia</taxon>
    </lineage>
</organism>
<gene>
    <name evidence="1" type="ORF">CSW57_00800</name>
</gene>
<dbReference type="Proteomes" id="UP000225108">
    <property type="component" value="Unassembled WGS sequence"/>
</dbReference>